<feature type="compositionally biased region" description="Low complexity" evidence="1">
    <location>
        <begin position="225"/>
        <end position="260"/>
    </location>
</feature>
<keyword evidence="3" id="KW-1185">Reference proteome</keyword>
<reference evidence="2 3" key="1">
    <citation type="submission" date="2015-12" db="EMBL/GenBank/DDBJ databases">
        <title>Dictyostelia acquired genes for synthesis and detection of signals that induce cell-type specialization by lateral gene transfer from prokaryotes.</title>
        <authorList>
            <person name="Gloeckner G."/>
            <person name="Schaap P."/>
        </authorList>
    </citation>
    <scope>NUCLEOTIDE SEQUENCE [LARGE SCALE GENOMIC DNA]</scope>
    <source>
        <strain evidence="2 3">TK</strain>
    </source>
</reference>
<dbReference type="InParanoid" id="A0A152A2A1"/>
<dbReference type="Proteomes" id="UP000076078">
    <property type="component" value="Unassembled WGS sequence"/>
</dbReference>
<feature type="region of interest" description="Disordered" evidence="1">
    <location>
        <begin position="368"/>
        <end position="434"/>
    </location>
</feature>
<feature type="region of interest" description="Disordered" evidence="1">
    <location>
        <begin position="201"/>
        <end position="269"/>
    </location>
</feature>
<protein>
    <recommendedName>
        <fullName evidence="4">Myb-like domain-containing protein</fullName>
    </recommendedName>
</protein>
<evidence type="ECO:0000256" key="1">
    <source>
        <dbReference type="SAM" id="MobiDB-lite"/>
    </source>
</evidence>
<sequence>MERDTLAKHVHYYFVERDYSIVSAMYNKIGLSKSPFSSILHLLYWLSVISETNYEDAEINDLDSTLLYSLKASPFFTNSEDMYKHLLNLIFRILVLIEKSGNIKNSETFQQFIEGKISIKDKATDTSIKRILELYLKQKNDLPDYQSPSSLGNDIKEFVGKFTNMLPLPLEKYPNQPNYIFYQGFGYEPFDITKMKQLSNQTTTNSNNLNEQDHEEEEDPYNLPSPKDSSNTNKNTNKNTNLPNKNSNNNNNNNNNNSNDNKTKIKRERVEWNEQDSVKVIKGYLIYRDNVNKWKMISEEYFASKRDNFSVRSRYRVLTQKYKTIANMCAEFSIDRTLCESLRRQHNHDYSIRQVIYTDSDNEAYERVHPVDQPQSPPPPQDNDINQDNQNQDNQNNENNEGNGEEERGEDEIEEEIEEDITDLQSIKKKTKIN</sequence>
<proteinExistence type="predicted"/>
<evidence type="ECO:0000313" key="2">
    <source>
        <dbReference type="EMBL" id="KYR00225.1"/>
    </source>
</evidence>
<organism evidence="2 3">
    <name type="scientific">Tieghemostelium lacteum</name>
    <name type="common">Slime mold</name>
    <name type="synonym">Dictyostelium lacteum</name>
    <dbReference type="NCBI Taxonomy" id="361077"/>
    <lineage>
        <taxon>Eukaryota</taxon>
        <taxon>Amoebozoa</taxon>
        <taxon>Evosea</taxon>
        <taxon>Eumycetozoa</taxon>
        <taxon>Dictyostelia</taxon>
        <taxon>Dictyosteliales</taxon>
        <taxon>Raperosteliaceae</taxon>
        <taxon>Tieghemostelium</taxon>
    </lineage>
</organism>
<accession>A0A152A2A1</accession>
<dbReference type="AlphaFoldDB" id="A0A152A2A1"/>
<gene>
    <name evidence="2" type="ORF">DLAC_03383</name>
</gene>
<feature type="compositionally biased region" description="Low complexity" evidence="1">
    <location>
        <begin position="201"/>
        <end position="210"/>
    </location>
</feature>
<evidence type="ECO:0008006" key="4">
    <source>
        <dbReference type="Google" id="ProtNLM"/>
    </source>
</evidence>
<dbReference type="EMBL" id="LODT01000016">
    <property type="protein sequence ID" value="KYR00225.1"/>
    <property type="molecule type" value="Genomic_DNA"/>
</dbReference>
<comment type="caution">
    <text evidence="2">The sequence shown here is derived from an EMBL/GenBank/DDBJ whole genome shotgun (WGS) entry which is preliminary data.</text>
</comment>
<feature type="compositionally biased region" description="Low complexity" evidence="1">
    <location>
        <begin position="382"/>
        <end position="402"/>
    </location>
</feature>
<name>A0A152A2A1_TIELA</name>
<feature type="compositionally biased region" description="Acidic residues" evidence="1">
    <location>
        <begin position="403"/>
        <end position="422"/>
    </location>
</feature>
<evidence type="ECO:0000313" key="3">
    <source>
        <dbReference type="Proteomes" id="UP000076078"/>
    </source>
</evidence>